<dbReference type="PROSITE" id="PS50089">
    <property type="entry name" value="ZF_RING_2"/>
    <property type="match status" value="1"/>
</dbReference>
<evidence type="ECO:0000256" key="5">
    <source>
        <dbReference type="ARBA" id="ARBA00022786"/>
    </source>
</evidence>
<evidence type="ECO:0000256" key="3">
    <source>
        <dbReference type="ARBA" id="ARBA00022737"/>
    </source>
</evidence>
<dbReference type="PROSITE" id="PS51322">
    <property type="entry name" value="UEV"/>
    <property type="match status" value="1"/>
</dbReference>
<comment type="caution">
    <text evidence="11">The sequence shown here is derived from an EMBL/GenBank/DDBJ whole genome shotgun (WGS) entry which is preliminary data.</text>
</comment>
<evidence type="ECO:0000256" key="2">
    <source>
        <dbReference type="ARBA" id="ARBA00022723"/>
    </source>
</evidence>
<feature type="domain" description="UEV" evidence="9">
    <location>
        <begin position="4"/>
        <end position="149"/>
    </location>
</feature>
<dbReference type="Pfam" id="PF01485">
    <property type="entry name" value="IBR"/>
    <property type="match status" value="1"/>
</dbReference>
<dbReference type="InterPro" id="IPR008883">
    <property type="entry name" value="UEV_N"/>
</dbReference>
<dbReference type="GO" id="GO:0071797">
    <property type="term" value="C:LUBAC complex"/>
    <property type="evidence" value="ECO:0007669"/>
    <property type="project" value="InterPro"/>
</dbReference>
<organism evidence="11 12">
    <name type="scientific">Champsocephalus gunnari</name>
    <name type="common">Mackerel icefish</name>
    <dbReference type="NCBI Taxonomy" id="52237"/>
    <lineage>
        <taxon>Eukaryota</taxon>
        <taxon>Metazoa</taxon>
        <taxon>Chordata</taxon>
        <taxon>Craniata</taxon>
        <taxon>Vertebrata</taxon>
        <taxon>Euteleostomi</taxon>
        <taxon>Actinopterygii</taxon>
        <taxon>Neopterygii</taxon>
        <taxon>Teleostei</taxon>
        <taxon>Neoteleostei</taxon>
        <taxon>Acanthomorphata</taxon>
        <taxon>Eupercaria</taxon>
        <taxon>Perciformes</taxon>
        <taxon>Notothenioidei</taxon>
        <taxon>Channichthyidae</taxon>
        <taxon>Champsocephalus</taxon>
    </lineage>
</organism>
<dbReference type="Pfam" id="PF22191">
    <property type="entry name" value="IBR_1"/>
    <property type="match status" value="1"/>
</dbReference>
<dbReference type="Proteomes" id="UP001331515">
    <property type="component" value="Unassembled WGS sequence"/>
</dbReference>
<evidence type="ECO:0000259" key="10">
    <source>
        <dbReference type="PROSITE" id="PS51873"/>
    </source>
</evidence>
<dbReference type="Pfam" id="PF05743">
    <property type="entry name" value="UEV"/>
    <property type="match status" value="1"/>
</dbReference>
<keyword evidence="2" id="KW-0479">Metal-binding</keyword>
<dbReference type="PROSITE" id="PS51873">
    <property type="entry name" value="TRIAD"/>
    <property type="match status" value="1"/>
</dbReference>
<dbReference type="PANTHER" id="PTHR16004:SF3">
    <property type="entry name" value="E3 UBIQUITIN-PROTEIN LIGASE RNF31"/>
    <property type="match status" value="1"/>
</dbReference>
<keyword evidence="12" id="KW-1185">Reference proteome</keyword>
<dbReference type="GO" id="GO:0061630">
    <property type="term" value="F:ubiquitin protein ligase activity"/>
    <property type="evidence" value="ECO:0007669"/>
    <property type="project" value="TreeGrafter"/>
</dbReference>
<keyword evidence="4 7" id="KW-0863">Zinc-finger</keyword>
<dbReference type="AlphaFoldDB" id="A0AAN8DDN5"/>
<reference evidence="11 12" key="1">
    <citation type="journal article" date="2023" name="Mol. Biol. Evol.">
        <title>Genomics of Secondarily Temperate Adaptation in the Only Non-Antarctic Icefish.</title>
        <authorList>
            <person name="Rivera-Colon A.G."/>
            <person name="Rayamajhi N."/>
            <person name="Minhas B.F."/>
            <person name="Madrigal G."/>
            <person name="Bilyk K.T."/>
            <person name="Yoon V."/>
            <person name="Hune M."/>
            <person name="Gregory S."/>
            <person name="Cheng C.H.C."/>
            <person name="Catchen J.M."/>
        </authorList>
    </citation>
    <scope>NUCLEOTIDE SEQUENCE [LARGE SCALE GENOMIC DNA]</scope>
    <source>
        <tissue evidence="11">White muscle</tissue>
    </source>
</reference>
<feature type="domain" description="RING-type" evidence="10">
    <location>
        <begin position="302"/>
        <end position="530"/>
    </location>
</feature>
<evidence type="ECO:0000313" key="11">
    <source>
        <dbReference type="EMBL" id="KAK5920237.1"/>
    </source>
</evidence>
<dbReference type="InterPro" id="IPR013083">
    <property type="entry name" value="Znf_RING/FYVE/PHD"/>
</dbReference>
<dbReference type="CDD" id="cd20337">
    <property type="entry name" value="BRcat_RBR_HOIP"/>
    <property type="match status" value="1"/>
</dbReference>
<dbReference type="InterPro" id="IPR041031">
    <property type="entry name" value="RNF31_C"/>
</dbReference>
<keyword evidence="5" id="KW-0833">Ubl conjugation pathway</keyword>
<dbReference type="InterPro" id="IPR016135">
    <property type="entry name" value="UBQ-conjugating_enzyme/RWD"/>
</dbReference>
<dbReference type="InterPro" id="IPR047540">
    <property type="entry name" value="BRcat_RBR_RNF31-like"/>
</dbReference>
<dbReference type="InterPro" id="IPR044066">
    <property type="entry name" value="TRIAD_supradom"/>
</dbReference>
<dbReference type="GO" id="GO:0008270">
    <property type="term" value="F:zinc ion binding"/>
    <property type="evidence" value="ECO:0007669"/>
    <property type="project" value="UniProtKB-KW"/>
</dbReference>
<evidence type="ECO:0000256" key="7">
    <source>
        <dbReference type="PROSITE-ProRule" id="PRU00175"/>
    </source>
</evidence>
<dbReference type="GO" id="GO:1990450">
    <property type="term" value="F:linear polyubiquitin binding"/>
    <property type="evidence" value="ECO:0007669"/>
    <property type="project" value="TreeGrafter"/>
</dbReference>
<keyword evidence="3" id="KW-0677">Repeat</keyword>
<dbReference type="CDD" id="cd11685">
    <property type="entry name" value="UEV_TSG101-like"/>
    <property type="match status" value="1"/>
</dbReference>
<dbReference type="SMART" id="SM00647">
    <property type="entry name" value="IBR"/>
    <property type="match status" value="2"/>
</dbReference>
<dbReference type="SUPFAM" id="SSF54495">
    <property type="entry name" value="UBC-like"/>
    <property type="match status" value="1"/>
</dbReference>
<dbReference type="EMBL" id="JAURVH010001524">
    <property type="protein sequence ID" value="KAK5920237.1"/>
    <property type="molecule type" value="Genomic_DNA"/>
</dbReference>
<dbReference type="InterPro" id="IPR001841">
    <property type="entry name" value="Znf_RING"/>
</dbReference>
<protein>
    <submittedName>
        <fullName evidence="11">Uncharacterized protein</fullName>
    </submittedName>
</protein>
<evidence type="ECO:0000256" key="1">
    <source>
        <dbReference type="ARBA" id="ARBA00022679"/>
    </source>
</evidence>
<feature type="domain" description="RING-type" evidence="8">
    <location>
        <begin position="306"/>
        <end position="354"/>
    </location>
</feature>
<dbReference type="GO" id="GO:0036435">
    <property type="term" value="F:K48-linked polyubiquitin modification-dependent protein binding"/>
    <property type="evidence" value="ECO:0007669"/>
    <property type="project" value="TreeGrafter"/>
</dbReference>
<dbReference type="GO" id="GO:0070530">
    <property type="term" value="F:K63-linked polyubiquitin modification-dependent protein binding"/>
    <property type="evidence" value="ECO:0007669"/>
    <property type="project" value="TreeGrafter"/>
</dbReference>
<dbReference type="InterPro" id="IPR026254">
    <property type="entry name" value="RNF31-like"/>
</dbReference>
<dbReference type="GO" id="GO:0097039">
    <property type="term" value="P:protein linear polyubiquitination"/>
    <property type="evidence" value="ECO:0007669"/>
    <property type="project" value="TreeGrafter"/>
</dbReference>
<gene>
    <name evidence="11" type="ORF">CgunFtcFv8_024072</name>
</gene>
<dbReference type="Pfam" id="PF18091">
    <property type="entry name" value="E3_UbLigase_RBR"/>
    <property type="match status" value="1"/>
</dbReference>
<dbReference type="GO" id="GO:0015031">
    <property type="term" value="P:protein transport"/>
    <property type="evidence" value="ECO:0007669"/>
    <property type="project" value="InterPro"/>
</dbReference>
<name>A0AAN8DDN5_CHAGU</name>
<keyword evidence="1" id="KW-0808">Transferase</keyword>
<evidence type="ECO:0000256" key="6">
    <source>
        <dbReference type="ARBA" id="ARBA00022833"/>
    </source>
</evidence>
<dbReference type="SUPFAM" id="SSF57850">
    <property type="entry name" value="RING/U-box"/>
    <property type="match status" value="3"/>
</dbReference>
<sequence>MRVGSGEELRTLKECGYSYPEATLSDLREARALFSDLRLYSDFYCFPNKEKKKLVFLAGTLPVQFEGSGYNFPVCIWLHETHPLSPPRCLVCPSVSMVINPMCCCVDEVSGNIRLPVLSSWTQGVSSLSLLMSEMRQAFQKDTPLYARCPVQAPPPTADVNRPRPISPQRTLLFLNPPHLSTQKGSQWEQSRMSYAEELQGIDFSCPAPSDPLSRGLEALSLDPQQVGSPVRTGQSGANIHTSGSVDLLPAAADHIQMAAGLPQDQKTTFLSLLKQGRGFRPADVLEAVQLSPDYPSALRFLTHCCPLCQEQVTFSKIISMTHCSCFLCESCFKAFFSSAIKEKSIDQLTCPQCGRPEVGGQGGGMEYFNLLDTQIRHFLPPQTHELFQRKLRDRALQEMPNFIWCSHCSFGILHEADRLKMDCPSCKKSTCCQCRSPWSPEHQGVSCQQFRVRQHQNQPDLQNQNPPLLECPGCSSVFSVSRGGCLHFTCSQCQHQFCGGCRQTFSPGAACRFSTSCGGRGLHAHHPRDCLYHLRDWRVTRLLLLLQFYRVSPSGCDSAPLRSPDSHTGVCPVMEMREEREEACGRAAPPQYRGYCESHFKECLVQLINRCHGDPAVLFSVAEMGAELQRWGVAVPTRRAEEAEPEYTERLRATLTNSFPLRKHI</sequence>
<evidence type="ECO:0000256" key="4">
    <source>
        <dbReference type="ARBA" id="ARBA00022771"/>
    </source>
</evidence>
<dbReference type="InterPro" id="IPR002867">
    <property type="entry name" value="IBR_dom"/>
</dbReference>
<accession>A0AAN8DDN5</accession>
<dbReference type="PANTHER" id="PTHR16004">
    <property type="entry name" value="RING FINGER PROTEIN 31-RELATED"/>
    <property type="match status" value="1"/>
</dbReference>
<dbReference type="Gene3D" id="3.10.110.10">
    <property type="entry name" value="Ubiquitin Conjugating Enzyme"/>
    <property type="match status" value="1"/>
</dbReference>
<keyword evidence="6" id="KW-0862">Zinc</keyword>
<evidence type="ECO:0000259" key="9">
    <source>
        <dbReference type="PROSITE" id="PS51322"/>
    </source>
</evidence>
<evidence type="ECO:0000259" key="8">
    <source>
        <dbReference type="PROSITE" id="PS50089"/>
    </source>
</evidence>
<proteinExistence type="predicted"/>
<dbReference type="Gene3D" id="3.30.40.10">
    <property type="entry name" value="Zinc/RING finger domain, C3HC4 (zinc finger)"/>
    <property type="match status" value="1"/>
</dbReference>
<evidence type="ECO:0000313" key="12">
    <source>
        <dbReference type="Proteomes" id="UP001331515"/>
    </source>
</evidence>